<dbReference type="EMBL" id="AGCU01101653">
    <property type="status" value="NOT_ANNOTATED_CDS"/>
    <property type="molecule type" value="Genomic_DNA"/>
</dbReference>
<evidence type="ECO:0008006" key="5">
    <source>
        <dbReference type="Google" id="ProtNLM"/>
    </source>
</evidence>
<accession>K7F089</accession>
<reference evidence="3" key="4">
    <citation type="submission" date="2025-09" db="UniProtKB">
        <authorList>
            <consortium name="Ensembl"/>
        </authorList>
    </citation>
    <scope>IDENTIFICATION</scope>
</reference>
<protein>
    <recommendedName>
        <fullName evidence="5">B2L14 protein</fullName>
    </recommendedName>
</protein>
<dbReference type="Ensembl" id="ENSPSIT00000001453.1">
    <property type="protein sequence ID" value="ENSPSIP00000001449.1"/>
    <property type="gene ID" value="ENSPSIG00000001453.1"/>
</dbReference>
<keyword evidence="2" id="KW-0053">Apoptosis</keyword>
<dbReference type="STRING" id="13735.ENSPSIP00000001449"/>
<organism evidence="3 4">
    <name type="scientific">Pelodiscus sinensis</name>
    <name type="common">Chinese softshell turtle</name>
    <name type="synonym">Trionyx sinensis</name>
    <dbReference type="NCBI Taxonomy" id="13735"/>
    <lineage>
        <taxon>Eukaryota</taxon>
        <taxon>Metazoa</taxon>
        <taxon>Chordata</taxon>
        <taxon>Craniata</taxon>
        <taxon>Vertebrata</taxon>
        <taxon>Euteleostomi</taxon>
        <taxon>Archelosauria</taxon>
        <taxon>Testudinata</taxon>
        <taxon>Testudines</taxon>
        <taxon>Cryptodira</taxon>
        <taxon>Trionychia</taxon>
        <taxon>Trionychidae</taxon>
        <taxon>Pelodiscus</taxon>
    </lineage>
</organism>
<dbReference type="Proteomes" id="UP000007267">
    <property type="component" value="Unassembled WGS sequence"/>
</dbReference>
<dbReference type="SUPFAM" id="SSF56854">
    <property type="entry name" value="Bcl-2 inhibitors of programmed cell death"/>
    <property type="match status" value="1"/>
</dbReference>
<dbReference type="OMA" id="AGICNHA"/>
<evidence type="ECO:0000256" key="2">
    <source>
        <dbReference type="ARBA" id="ARBA00022703"/>
    </source>
</evidence>
<evidence type="ECO:0000256" key="1">
    <source>
        <dbReference type="ARBA" id="ARBA00022553"/>
    </source>
</evidence>
<proteinExistence type="predicted"/>
<dbReference type="eggNOG" id="ENOG502SNIT">
    <property type="taxonomic scope" value="Eukaryota"/>
</dbReference>
<reference evidence="4" key="1">
    <citation type="submission" date="2011-10" db="EMBL/GenBank/DDBJ databases">
        <authorList>
            <consortium name="Soft-shell Turtle Genome Consortium"/>
        </authorList>
    </citation>
    <scope>NUCLEOTIDE SEQUENCE [LARGE SCALE GENOMIC DNA]</scope>
    <source>
        <strain evidence="4">Daiwa-1</strain>
    </source>
</reference>
<reference evidence="3" key="3">
    <citation type="submission" date="2025-08" db="UniProtKB">
        <authorList>
            <consortium name="Ensembl"/>
        </authorList>
    </citation>
    <scope>IDENTIFICATION</scope>
</reference>
<name>K7F089_PELSI</name>
<dbReference type="AlphaFoldDB" id="K7F089"/>
<keyword evidence="4" id="KW-1185">Reference proteome</keyword>
<dbReference type="InterPro" id="IPR036834">
    <property type="entry name" value="Bcl-2-like_sf"/>
</dbReference>
<dbReference type="GO" id="GO:0006915">
    <property type="term" value="P:apoptotic process"/>
    <property type="evidence" value="ECO:0007669"/>
    <property type="project" value="UniProtKB-KW"/>
</dbReference>
<dbReference type="GeneTree" id="ENSGT00940000168880"/>
<dbReference type="PANTHER" id="PTHR14965">
    <property type="entry name" value="SI:CH73-248E21.1"/>
    <property type="match status" value="1"/>
</dbReference>
<evidence type="ECO:0000313" key="3">
    <source>
        <dbReference type="Ensembl" id="ENSPSIP00000001449.1"/>
    </source>
</evidence>
<evidence type="ECO:0000313" key="4">
    <source>
        <dbReference type="Proteomes" id="UP000007267"/>
    </source>
</evidence>
<dbReference type="HOGENOM" id="CLU_2711437_0_0_1"/>
<sequence length="72" mass="8104">ISYSSFKHLADVYVRKEVTAQGPEMSPEELQFAFAVHLTAKVAGICNHAVNRIMGFGTQYLQDTFVQFSYSK</sequence>
<dbReference type="GO" id="GO:2001236">
    <property type="term" value="P:regulation of extrinsic apoptotic signaling pathway"/>
    <property type="evidence" value="ECO:0007669"/>
    <property type="project" value="TreeGrafter"/>
</dbReference>
<dbReference type="PANTHER" id="PTHR14965:SF9">
    <property type="entry name" value="APOPTOSIS FACILITATOR BCL-2-LIKE PROTEIN 14"/>
    <property type="match status" value="1"/>
</dbReference>
<keyword evidence="1" id="KW-0597">Phosphoprotein</keyword>
<reference evidence="4" key="2">
    <citation type="journal article" date="2013" name="Nat. Genet.">
        <title>The draft genomes of soft-shell turtle and green sea turtle yield insights into the development and evolution of the turtle-specific body plan.</title>
        <authorList>
            <person name="Wang Z."/>
            <person name="Pascual-Anaya J."/>
            <person name="Zadissa A."/>
            <person name="Li W."/>
            <person name="Niimura Y."/>
            <person name="Huang Z."/>
            <person name="Li C."/>
            <person name="White S."/>
            <person name="Xiong Z."/>
            <person name="Fang D."/>
            <person name="Wang B."/>
            <person name="Ming Y."/>
            <person name="Chen Y."/>
            <person name="Zheng Y."/>
            <person name="Kuraku S."/>
            <person name="Pignatelli M."/>
            <person name="Herrero J."/>
            <person name="Beal K."/>
            <person name="Nozawa M."/>
            <person name="Li Q."/>
            <person name="Wang J."/>
            <person name="Zhang H."/>
            <person name="Yu L."/>
            <person name="Shigenobu S."/>
            <person name="Wang J."/>
            <person name="Liu J."/>
            <person name="Flicek P."/>
            <person name="Searle S."/>
            <person name="Wang J."/>
            <person name="Kuratani S."/>
            <person name="Yin Y."/>
            <person name="Aken B."/>
            <person name="Zhang G."/>
            <person name="Irie N."/>
        </authorList>
    </citation>
    <scope>NUCLEOTIDE SEQUENCE [LARGE SCALE GENOMIC DNA]</scope>
    <source>
        <strain evidence="4">Daiwa-1</strain>
    </source>
</reference>